<name>A0A8J5K0Q1_HOMAM</name>
<dbReference type="Proteomes" id="UP000747542">
    <property type="component" value="Unassembled WGS sequence"/>
</dbReference>
<evidence type="ECO:0000313" key="2">
    <source>
        <dbReference type="Proteomes" id="UP000747542"/>
    </source>
</evidence>
<sequence length="219" mass="24291">MKDGSKGADTGTLRKAIAKASYIAAHMKRSTHTADPLDGENRVQTATPARWNSEVKTLHSLLAASSEKLDLLDTAKLTACDRNIQEDSCENLSPFKDPTGNMQGQTRSFPAMLFRVFLVSKLGSISRNLTLMISWRQLSKTRSSAAFLDMKKRIFFVLVADLVLRFTLQWCTAVTHSHAKHYLCYHLTNQPLKLSSQALAIFSLTNVNPPPEPLSQPSS</sequence>
<evidence type="ECO:0000313" key="1">
    <source>
        <dbReference type="EMBL" id="KAG7167221.1"/>
    </source>
</evidence>
<gene>
    <name evidence="1" type="ORF">Hamer_G017131</name>
</gene>
<organism evidence="1 2">
    <name type="scientific">Homarus americanus</name>
    <name type="common">American lobster</name>
    <dbReference type="NCBI Taxonomy" id="6706"/>
    <lineage>
        <taxon>Eukaryota</taxon>
        <taxon>Metazoa</taxon>
        <taxon>Ecdysozoa</taxon>
        <taxon>Arthropoda</taxon>
        <taxon>Crustacea</taxon>
        <taxon>Multicrustacea</taxon>
        <taxon>Malacostraca</taxon>
        <taxon>Eumalacostraca</taxon>
        <taxon>Eucarida</taxon>
        <taxon>Decapoda</taxon>
        <taxon>Pleocyemata</taxon>
        <taxon>Astacidea</taxon>
        <taxon>Nephropoidea</taxon>
        <taxon>Nephropidae</taxon>
        <taxon>Homarus</taxon>
    </lineage>
</organism>
<comment type="caution">
    <text evidence="1">The sequence shown here is derived from an EMBL/GenBank/DDBJ whole genome shotgun (WGS) entry which is preliminary data.</text>
</comment>
<reference evidence="1" key="1">
    <citation type="journal article" date="2021" name="Sci. Adv.">
        <title>The American lobster genome reveals insights on longevity, neural, and immune adaptations.</title>
        <authorList>
            <person name="Polinski J.M."/>
            <person name="Zimin A.V."/>
            <person name="Clark K.F."/>
            <person name="Kohn A.B."/>
            <person name="Sadowski N."/>
            <person name="Timp W."/>
            <person name="Ptitsyn A."/>
            <person name="Khanna P."/>
            <person name="Romanova D.Y."/>
            <person name="Williams P."/>
            <person name="Greenwood S.J."/>
            <person name="Moroz L.L."/>
            <person name="Walt D.R."/>
            <person name="Bodnar A.G."/>
        </authorList>
    </citation>
    <scope>NUCLEOTIDE SEQUENCE</scope>
    <source>
        <strain evidence="1">GMGI-L3</strain>
    </source>
</reference>
<keyword evidence="2" id="KW-1185">Reference proteome</keyword>
<proteinExistence type="predicted"/>
<dbReference type="AlphaFoldDB" id="A0A8J5K0Q1"/>
<dbReference type="EMBL" id="JAHLQT010021820">
    <property type="protein sequence ID" value="KAG7167221.1"/>
    <property type="molecule type" value="Genomic_DNA"/>
</dbReference>
<accession>A0A8J5K0Q1</accession>
<protein>
    <submittedName>
        <fullName evidence="1">Uncharacterized protein</fullName>
    </submittedName>
</protein>